<dbReference type="Proteomes" id="UP001060085">
    <property type="component" value="Linkage Group LG07"/>
</dbReference>
<keyword evidence="2" id="KW-1185">Reference proteome</keyword>
<comment type="caution">
    <text evidence="1">The sequence shown here is derived from an EMBL/GenBank/DDBJ whole genome shotgun (WGS) entry which is preliminary data.</text>
</comment>
<proteinExistence type="predicted"/>
<dbReference type="EMBL" id="CM044707">
    <property type="protein sequence ID" value="KAI5652278.1"/>
    <property type="molecule type" value="Genomic_DNA"/>
</dbReference>
<evidence type="ECO:0000313" key="2">
    <source>
        <dbReference type="Proteomes" id="UP001060085"/>
    </source>
</evidence>
<name>A0ACB9ZWN8_CATRO</name>
<reference evidence="2" key="1">
    <citation type="journal article" date="2023" name="Nat. Plants">
        <title>Single-cell RNA sequencing provides a high-resolution roadmap for understanding the multicellular compartmentation of specialized metabolism.</title>
        <authorList>
            <person name="Sun S."/>
            <person name="Shen X."/>
            <person name="Li Y."/>
            <person name="Li Y."/>
            <person name="Wang S."/>
            <person name="Li R."/>
            <person name="Zhang H."/>
            <person name="Shen G."/>
            <person name="Guo B."/>
            <person name="Wei J."/>
            <person name="Xu J."/>
            <person name="St-Pierre B."/>
            <person name="Chen S."/>
            <person name="Sun C."/>
        </authorList>
    </citation>
    <scope>NUCLEOTIDE SEQUENCE [LARGE SCALE GENOMIC DNA]</scope>
</reference>
<gene>
    <name evidence="1" type="ORF">M9H77_29465</name>
</gene>
<evidence type="ECO:0000313" key="1">
    <source>
        <dbReference type="EMBL" id="KAI5652278.1"/>
    </source>
</evidence>
<sequence>MVGMIIVQAVRAEEVVTGLGKLWIKLEEQQGTSQQFFEPEETLLPENSKELREQCADVPLICEQAYAPIAYEGGRDPIEKVGTPVSHDRNTPSLICQRQSMIPGKVLWKPLILNSSFTLPSLGICTKIHLRSGLWTRRKARIRKNCLTLLRLLVQIPRMILSSRTADKSLPSRFTSV</sequence>
<organism evidence="1 2">
    <name type="scientific">Catharanthus roseus</name>
    <name type="common">Madagascar periwinkle</name>
    <name type="synonym">Vinca rosea</name>
    <dbReference type="NCBI Taxonomy" id="4058"/>
    <lineage>
        <taxon>Eukaryota</taxon>
        <taxon>Viridiplantae</taxon>
        <taxon>Streptophyta</taxon>
        <taxon>Embryophyta</taxon>
        <taxon>Tracheophyta</taxon>
        <taxon>Spermatophyta</taxon>
        <taxon>Magnoliopsida</taxon>
        <taxon>eudicotyledons</taxon>
        <taxon>Gunneridae</taxon>
        <taxon>Pentapetalae</taxon>
        <taxon>asterids</taxon>
        <taxon>lamiids</taxon>
        <taxon>Gentianales</taxon>
        <taxon>Apocynaceae</taxon>
        <taxon>Rauvolfioideae</taxon>
        <taxon>Vinceae</taxon>
        <taxon>Catharanthinae</taxon>
        <taxon>Catharanthus</taxon>
    </lineage>
</organism>
<accession>A0ACB9ZWN8</accession>
<protein>
    <submittedName>
        <fullName evidence="1">Uncharacterized protein</fullName>
    </submittedName>
</protein>